<evidence type="ECO:0000259" key="17">
    <source>
        <dbReference type="PROSITE" id="PS50011"/>
    </source>
</evidence>
<evidence type="ECO:0000256" key="13">
    <source>
        <dbReference type="ARBA" id="ARBA00023136"/>
    </source>
</evidence>
<comment type="similarity">
    <text evidence="2">In the N-terminal section; belongs to the leguminous lectin family.</text>
</comment>
<keyword evidence="13 16" id="KW-0472">Membrane</keyword>
<dbReference type="SMART" id="SM00220">
    <property type="entry name" value="S_TKc"/>
    <property type="match status" value="1"/>
</dbReference>
<dbReference type="EMBL" id="SWLB01000020">
    <property type="protein sequence ID" value="KAF3325491.1"/>
    <property type="molecule type" value="Genomic_DNA"/>
</dbReference>
<dbReference type="GO" id="GO:0005886">
    <property type="term" value="C:plasma membrane"/>
    <property type="evidence" value="ECO:0007669"/>
    <property type="project" value="UniProtKB-SubCell"/>
</dbReference>
<dbReference type="InterPro" id="IPR008271">
    <property type="entry name" value="Ser/Thr_kinase_AS"/>
</dbReference>
<proteinExistence type="inferred from homology"/>
<comment type="similarity">
    <text evidence="3">In the C-terminal section; belongs to the protein kinase superfamily. Ser/Thr protein kinase family.</text>
</comment>
<dbReference type="CDD" id="cd06899">
    <property type="entry name" value="lectin_legume_LecRK_Arcelin_ConA"/>
    <property type="match status" value="1"/>
</dbReference>
<feature type="transmembrane region" description="Helical" evidence="16">
    <location>
        <begin position="262"/>
        <end position="288"/>
    </location>
</feature>
<keyword evidence="15" id="KW-0325">Glycoprotein</keyword>
<reference evidence="18" key="1">
    <citation type="submission" date="2020-01" db="EMBL/GenBank/DDBJ databases">
        <title>Genome sequence of Kobresia littledalei, the first chromosome-level genome in the family Cyperaceae.</title>
        <authorList>
            <person name="Qu G."/>
        </authorList>
    </citation>
    <scope>NUCLEOTIDE SEQUENCE</scope>
    <source>
        <strain evidence="18">C.B.Clarke</strain>
        <tissue evidence="18">Leaf</tissue>
    </source>
</reference>
<dbReference type="GO" id="GO:0005524">
    <property type="term" value="F:ATP binding"/>
    <property type="evidence" value="ECO:0007669"/>
    <property type="project" value="UniProtKB-KW"/>
</dbReference>
<evidence type="ECO:0000256" key="10">
    <source>
        <dbReference type="ARBA" id="ARBA00022741"/>
    </source>
</evidence>
<keyword evidence="9 18" id="KW-0430">Lectin</keyword>
<evidence type="ECO:0000313" key="19">
    <source>
        <dbReference type="Proteomes" id="UP000623129"/>
    </source>
</evidence>
<dbReference type="InterPro" id="IPR019825">
    <property type="entry name" value="Lectin_legB_Mn/Ca_BS"/>
</dbReference>
<evidence type="ECO:0000256" key="9">
    <source>
        <dbReference type="ARBA" id="ARBA00022734"/>
    </source>
</evidence>
<comment type="caution">
    <text evidence="18">The sequence shown here is derived from an EMBL/GenBank/DDBJ whole genome shotgun (WGS) entry which is preliminary data.</text>
</comment>
<dbReference type="OrthoDB" id="2014828at2759"/>
<dbReference type="SUPFAM" id="SSF56112">
    <property type="entry name" value="Protein kinase-like (PK-like)"/>
    <property type="match status" value="1"/>
</dbReference>
<dbReference type="Gene3D" id="2.60.120.200">
    <property type="match status" value="1"/>
</dbReference>
<dbReference type="InterPro" id="IPR050528">
    <property type="entry name" value="L-type_Lectin-RKs"/>
</dbReference>
<evidence type="ECO:0000256" key="16">
    <source>
        <dbReference type="SAM" id="Phobius"/>
    </source>
</evidence>
<sequence length="638" mass="70939">MPLLYLLINVSLANTNTGIHFSYNSTSGWEKINKEGAAYINGGILELSNASSASYCGWATYNKPIPLVDNITGMPASFLTQFTVYIKATNTTIRGDGLTFFLSSYPRIELVNPCGGYLGLFTADNKMDSSQNQVVAVEFDTHRNDWDPTTNHVGIDVNNIYSVVVRNLDDTIPGVIYRKAWVNYSADDQTLRVSLSDVQSSQEPSNTFLSYKVNLTQVLPKTVVVGFSASTGYAAEIHQIHSWEFSTTFGSRKNAPLKAKSIPLIVLVFVLCAIGVTLLLGGFGWFLVWRKKSLKKRGDKRDLPTKYRHKELVVATSNFAPKNKLGEGGFGPVYKGYMRNSCDEVAVKLLKQGSNQGSKEFNTEVETLGKQRHPNLVELFGWCDEKGELLLVYKYMPNGSLNSLLYDKHRLLLWPKRYEIAINLADALCYLHTENEHKKIIVHRDIKPDNVLLDSSLNAKLGDFGLARQVGYSLSANTTNAVGTRGYAAPELFQEEGRIKPSTQSDIYSFGVVLLEIACGRRPVDQNLVQFVWEHYGRNKLLEAADERLRGEYNVKEIERMMFVGLWCSHPGASERPTIGLVRSALLFEDCDLPVHPRSKPIYRSSLSGQSFDGSAIAKLFNSNGTSMGRSQEAIGGA</sequence>
<dbReference type="Proteomes" id="UP000623129">
    <property type="component" value="Unassembled WGS sequence"/>
</dbReference>
<dbReference type="Gene3D" id="1.10.510.10">
    <property type="entry name" value="Transferase(Phosphotransferase) domain 1"/>
    <property type="match status" value="1"/>
</dbReference>
<dbReference type="InterPro" id="IPR001220">
    <property type="entry name" value="Legume_lectin_dom"/>
</dbReference>
<keyword evidence="10" id="KW-0547">Nucleotide-binding</keyword>
<dbReference type="PROSITE" id="PS00307">
    <property type="entry name" value="LECTIN_LEGUME_BETA"/>
    <property type="match status" value="1"/>
</dbReference>
<keyword evidence="8" id="KW-0732">Signal</keyword>
<evidence type="ECO:0000256" key="2">
    <source>
        <dbReference type="ARBA" id="ARBA00008536"/>
    </source>
</evidence>
<dbReference type="InterPro" id="IPR013320">
    <property type="entry name" value="ConA-like_dom_sf"/>
</dbReference>
<protein>
    <recommendedName>
        <fullName evidence="4">non-specific serine/threonine protein kinase</fullName>
        <ecNumber evidence="4">2.7.11.1</ecNumber>
    </recommendedName>
</protein>
<dbReference type="Pfam" id="PF00069">
    <property type="entry name" value="Pkinase"/>
    <property type="match status" value="1"/>
</dbReference>
<dbReference type="GO" id="GO:0002229">
    <property type="term" value="P:defense response to oomycetes"/>
    <property type="evidence" value="ECO:0007669"/>
    <property type="project" value="UniProtKB-ARBA"/>
</dbReference>
<evidence type="ECO:0000256" key="15">
    <source>
        <dbReference type="ARBA" id="ARBA00023180"/>
    </source>
</evidence>
<evidence type="ECO:0000256" key="3">
    <source>
        <dbReference type="ARBA" id="ARBA00010217"/>
    </source>
</evidence>
<dbReference type="FunFam" id="3.30.200.20:FF:000162">
    <property type="entry name" value="Adenine nucleotide alpha hydrolase-like domain kinase"/>
    <property type="match status" value="1"/>
</dbReference>
<gene>
    <name evidence="18" type="ORF">FCM35_KLT10562</name>
</gene>
<dbReference type="Gene3D" id="3.30.200.20">
    <property type="entry name" value="Phosphorylase Kinase, domain 1"/>
    <property type="match status" value="1"/>
</dbReference>
<dbReference type="InterPro" id="IPR000719">
    <property type="entry name" value="Prot_kinase_dom"/>
</dbReference>
<keyword evidence="5" id="KW-1003">Cell membrane</keyword>
<dbReference type="FunFam" id="1.10.510.10:FF:000240">
    <property type="entry name" value="Lectin-domain containing receptor kinase A4.3"/>
    <property type="match status" value="1"/>
</dbReference>
<dbReference type="SUPFAM" id="SSF49899">
    <property type="entry name" value="Concanavalin A-like lectins/glucanases"/>
    <property type="match status" value="1"/>
</dbReference>
<keyword evidence="14" id="KW-0675">Receptor</keyword>
<evidence type="ECO:0000256" key="14">
    <source>
        <dbReference type="ARBA" id="ARBA00023170"/>
    </source>
</evidence>
<evidence type="ECO:0000256" key="11">
    <source>
        <dbReference type="ARBA" id="ARBA00022840"/>
    </source>
</evidence>
<evidence type="ECO:0000256" key="6">
    <source>
        <dbReference type="ARBA" id="ARBA00022527"/>
    </source>
</evidence>
<keyword evidence="18" id="KW-0418">Kinase</keyword>
<feature type="domain" description="Protein kinase" evidence="17">
    <location>
        <begin position="319"/>
        <end position="613"/>
    </location>
</feature>
<keyword evidence="6" id="KW-0723">Serine/threonine-protein kinase</keyword>
<dbReference type="InterPro" id="IPR011009">
    <property type="entry name" value="Kinase-like_dom_sf"/>
</dbReference>
<keyword evidence="7 16" id="KW-0812">Transmembrane</keyword>
<evidence type="ECO:0000256" key="4">
    <source>
        <dbReference type="ARBA" id="ARBA00012513"/>
    </source>
</evidence>
<keyword evidence="12 16" id="KW-1133">Transmembrane helix</keyword>
<dbReference type="GO" id="GO:0030246">
    <property type="term" value="F:carbohydrate binding"/>
    <property type="evidence" value="ECO:0007669"/>
    <property type="project" value="UniProtKB-KW"/>
</dbReference>
<comment type="subcellular location">
    <subcellularLocation>
        <location evidence="1">Cell membrane</location>
        <topology evidence="1">Single-pass type I membrane protein</topology>
    </subcellularLocation>
</comment>
<keyword evidence="11" id="KW-0067">ATP-binding</keyword>
<dbReference type="PROSITE" id="PS00108">
    <property type="entry name" value="PROTEIN_KINASE_ST"/>
    <property type="match status" value="1"/>
</dbReference>
<evidence type="ECO:0000256" key="7">
    <source>
        <dbReference type="ARBA" id="ARBA00022692"/>
    </source>
</evidence>
<dbReference type="GO" id="GO:0004674">
    <property type="term" value="F:protein serine/threonine kinase activity"/>
    <property type="evidence" value="ECO:0007669"/>
    <property type="project" value="UniProtKB-KW"/>
</dbReference>
<organism evidence="18 19">
    <name type="scientific">Carex littledalei</name>
    <dbReference type="NCBI Taxonomy" id="544730"/>
    <lineage>
        <taxon>Eukaryota</taxon>
        <taxon>Viridiplantae</taxon>
        <taxon>Streptophyta</taxon>
        <taxon>Embryophyta</taxon>
        <taxon>Tracheophyta</taxon>
        <taxon>Spermatophyta</taxon>
        <taxon>Magnoliopsida</taxon>
        <taxon>Liliopsida</taxon>
        <taxon>Poales</taxon>
        <taxon>Cyperaceae</taxon>
        <taxon>Cyperoideae</taxon>
        <taxon>Cariceae</taxon>
        <taxon>Carex</taxon>
        <taxon>Carex subgen. Euthyceras</taxon>
    </lineage>
</organism>
<dbReference type="PROSITE" id="PS50011">
    <property type="entry name" value="PROTEIN_KINASE_DOM"/>
    <property type="match status" value="1"/>
</dbReference>
<name>A0A833QUU8_9POAL</name>
<dbReference type="EC" id="2.7.11.1" evidence="4"/>
<evidence type="ECO:0000256" key="12">
    <source>
        <dbReference type="ARBA" id="ARBA00022989"/>
    </source>
</evidence>
<accession>A0A833QUU8</accession>
<dbReference type="PANTHER" id="PTHR27007">
    <property type="match status" value="1"/>
</dbReference>
<evidence type="ECO:0000256" key="5">
    <source>
        <dbReference type="ARBA" id="ARBA00022475"/>
    </source>
</evidence>
<dbReference type="Pfam" id="PF00139">
    <property type="entry name" value="Lectin_legB"/>
    <property type="match status" value="1"/>
</dbReference>
<evidence type="ECO:0000256" key="8">
    <source>
        <dbReference type="ARBA" id="ARBA00022729"/>
    </source>
</evidence>
<keyword evidence="6" id="KW-0808">Transferase</keyword>
<evidence type="ECO:0000256" key="1">
    <source>
        <dbReference type="ARBA" id="ARBA00004251"/>
    </source>
</evidence>
<dbReference type="AlphaFoldDB" id="A0A833QUU8"/>
<keyword evidence="19" id="KW-1185">Reference proteome</keyword>
<evidence type="ECO:0000313" key="18">
    <source>
        <dbReference type="EMBL" id="KAF3325491.1"/>
    </source>
</evidence>